<dbReference type="SUPFAM" id="SSF49599">
    <property type="entry name" value="TRAF domain-like"/>
    <property type="match status" value="2"/>
</dbReference>
<sequence length="507" mass="58245">MFRYDKGQIEVPDIEIEAFKSMLTFIYTKCFNGLDANNLFAILEAANKYNIIGLVKKCADFPIEKMPNVFVAFKEARFLNVEYFAGRCLRYIDQNISALVKSEGFLQIDEDLLCKILKRDQLKIREIEIWNAALRWADEQCRQNGIECSAENQRKMLGPALFNIRFSLITKEDFTKSVVSTGVLTTEERFGVYQHYFDPKLSDAPGLFPSKFPTHRRYKKGETISMEIEKVSEFAVEEVGSRRLSDAVDIGGFSWKILAKINTKNESNEKWLGFYLYNYGPGKECSSKSSATLRIVSQKNGTDDLIGAKNNLIFDKNVIAFGFHNFISFAELLDPSKGFYSKDEDKVKLAIDVIMYEQKTEKFISDPNKSNGTISMEIEKLSEFAREIIRSARKSETVYIKGMPWKILAQIEKKDESIEKWLGFYLLCDASEEDGNWSRECSATLRIVSQKSDVEDFKREFNGKSLFNNKATCWGFRNFISFAELMEPNKGLYNKDEDKVTLAIDLT</sequence>
<dbReference type="PANTHER" id="PTHR45774">
    <property type="entry name" value="BTB/POZ DOMAIN-CONTAINING"/>
    <property type="match status" value="1"/>
</dbReference>
<reference evidence="4 5" key="1">
    <citation type="submission" date="2024-10" db="EMBL/GenBank/DDBJ databases">
        <authorList>
            <person name="Kim D."/>
        </authorList>
    </citation>
    <scope>NUCLEOTIDE SEQUENCE [LARGE SCALE GENOMIC DNA]</scope>
    <source>
        <strain evidence="4">BH-2024</strain>
    </source>
</reference>
<evidence type="ECO:0000256" key="2">
    <source>
        <dbReference type="ARBA" id="ARBA00022786"/>
    </source>
</evidence>
<evidence type="ECO:0000313" key="5">
    <source>
        <dbReference type="Proteomes" id="UP001620626"/>
    </source>
</evidence>
<dbReference type="SUPFAM" id="SSF54695">
    <property type="entry name" value="POZ domain"/>
    <property type="match status" value="1"/>
</dbReference>
<feature type="domain" description="MATH" evidence="3">
    <location>
        <begin position="221"/>
        <end position="351"/>
    </location>
</feature>
<dbReference type="Pfam" id="PF07707">
    <property type="entry name" value="BACK"/>
    <property type="match status" value="1"/>
</dbReference>
<dbReference type="Pfam" id="PF00651">
    <property type="entry name" value="BTB"/>
    <property type="match status" value="1"/>
</dbReference>
<dbReference type="SMART" id="SM00061">
    <property type="entry name" value="MATH"/>
    <property type="match status" value="2"/>
</dbReference>
<dbReference type="InterPro" id="IPR002083">
    <property type="entry name" value="MATH/TRAF_dom"/>
</dbReference>
<organism evidence="4 5">
    <name type="scientific">Heterodera trifolii</name>
    <dbReference type="NCBI Taxonomy" id="157864"/>
    <lineage>
        <taxon>Eukaryota</taxon>
        <taxon>Metazoa</taxon>
        <taxon>Ecdysozoa</taxon>
        <taxon>Nematoda</taxon>
        <taxon>Chromadorea</taxon>
        <taxon>Rhabditida</taxon>
        <taxon>Tylenchina</taxon>
        <taxon>Tylenchomorpha</taxon>
        <taxon>Tylenchoidea</taxon>
        <taxon>Heteroderidae</taxon>
        <taxon>Heteroderinae</taxon>
        <taxon>Heterodera</taxon>
    </lineage>
</organism>
<feature type="domain" description="MATH" evidence="3">
    <location>
        <begin position="371"/>
        <end position="504"/>
    </location>
</feature>
<keyword evidence="5" id="KW-1185">Reference proteome</keyword>
<dbReference type="InterPro" id="IPR008974">
    <property type="entry name" value="TRAF-like"/>
</dbReference>
<dbReference type="FunFam" id="1.25.40.420:FF:000008">
    <property type="entry name" value="BTB/POZ domain-containing protein POB1"/>
    <property type="match status" value="1"/>
</dbReference>
<dbReference type="EMBL" id="JBICBT010000468">
    <property type="protein sequence ID" value="KAL3112533.1"/>
    <property type="molecule type" value="Genomic_DNA"/>
</dbReference>
<comment type="caution">
    <text evidence="4">The sequence shown here is derived from an EMBL/GenBank/DDBJ whole genome shotgun (WGS) entry which is preliminary data.</text>
</comment>
<keyword evidence="2" id="KW-0833">Ubl conjugation pathway</keyword>
<dbReference type="InterPro" id="IPR000210">
    <property type="entry name" value="BTB/POZ_dom"/>
</dbReference>
<accession>A0ABD2LBJ0</accession>
<dbReference type="Pfam" id="PF22486">
    <property type="entry name" value="MATH_2"/>
    <property type="match status" value="2"/>
</dbReference>
<dbReference type="AlphaFoldDB" id="A0ABD2LBJ0"/>
<dbReference type="Gene3D" id="1.25.40.420">
    <property type="match status" value="1"/>
</dbReference>
<dbReference type="PROSITE" id="PS50144">
    <property type="entry name" value="MATH"/>
    <property type="match status" value="2"/>
</dbReference>
<dbReference type="PANTHER" id="PTHR45774:SF3">
    <property type="entry name" value="BTB (POZ) DOMAIN-CONTAINING 2B-RELATED"/>
    <property type="match status" value="1"/>
</dbReference>
<protein>
    <recommendedName>
        <fullName evidence="3">MATH domain-containing protein</fullName>
    </recommendedName>
</protein>
<dbReference type="Proteomes" id="UP001620626">
    <property type="component" value="Unassembled WGS sequence"/>
</dbReference>
<gene>
    <name evidence="4" type="ORF">niasHT_018739</name>
</gene>
<evidence type="ECO:0000313" key="4">
    <source>
        <dbReference type="EMBL" id="KAL3112533.1"/>
    </source>
</evidence>
<dbReference type="Gene3D" id="2.60.210.10">
    <property type="entry name" value="Apoptosis, Tumor Necrosis Factor Receptor Associated Protein 2, Chain A"/>
    <property type="match status" value="2"/>
</dbReference>
<proteinExistence type="predicted"/>
<evidence type="ECO:0000259" key="3">
    <source>
        <dbReference type="PROSITE" id="PS50144"/>
    </source>
</evidence>
<dbReference type="Gene3D" id="3.30.710.10">
    <property type="entry name" value="Potassium Channel Kv1.1, Chain A"/>
    <property type="match status" value="1"/>
</dbReference>
<dbReference type="InterPro" id="IPR011333">
    <property type="entry name" value="SKP1/BTB/POZ_sf"/>
</dbReference>
<comment type="pathway">
    <text evidence="1">Protein modification; protein ubiquitination.</text>
</comment>
<dbReference type="SMART" id="SM00875">
    <property type="entry name" value="BACK"/>
    <property type="match status" value="1"/>
</dbReference>
<evidence type="ECO:0000256" key="1">
    <source>
        <dbReference type="ARBA" id="ARBA00004906"/>
    </source>
</evidence>
<name>A0ABD2LBJ0_9BILA</name>
<dbReference type="InterPro" id="IPR011705">
    <property type="entry name" value="BACK"/>
</dbReference>